<evidence type="ECO:0000313" key="10">
    <source>
        <dbReference type="EMBL" id="GBF32310.1"/>
    </source>
</evidence>
<feature type="transmembrane region" description="Helical" evidence="8">
    <location>
        <begin position="103"/>
        <end position="122"/>
    </location>
</feature>
<feature type="transmembrane region" description="Helical" evidence="8">
    <location>
        <begin position="7"/>
        <end position="32"/>
    </location>
</feature>
<dbReference type="AlphaFoldDB" id="A0A2L2X8H6"/>
<feature type="domain" description="ABC transmembrane type-1" evidence="9">
    <location>
        <begin position="62"/>
        <end position="252"/>
    </location>
</feature>
<evidence type="ECO:0000256" key="2">
    <source>
        <dbReference type="ARBA" id="ARBA00022448"/>
    </source>
</evidence>
<keyword evidence="6 8" id="KW-1133">Transmembrane helix</keyword>
<dbReference type="InterPro" id="IPR000515">
    <property type="entry name" value="MetI-like"/>
</dbReference>
<dbReference type="PANTHER" id="PTHR43357:SF4">
    <property type="entry name" value="INNER MEMBRANE ABC TRANSPORTER PERMEASE PROTEIN YDCV"/>
    <property type="match status" value="1"/>
</dbReference>
<dbReference type="PROSITE" id="PS50928">
    <property type="entry name" value="ABC_TM1"/>
    <property type="match status" value="1"/>
</dbReference>
<dbReference type="RefSeq" id="WP_104370866.1">
    <property type="nucleotide sequence ID" value="NZ_BFAV01000025.1"/>
</dbReference>
<reference evidence="11" key="1">
    <citation type="submission" date="2018-02" db="EMBL/GenBank/DDBJ databases">
        <title>Genome sequence of Desulfocucumis palustris strain NAW-5.</title>
        <authorList>
            <person name="Watanabe M."/>
            <person name="Kojima H."/>
            <person name="Fukui M."/>
        </authorList>
    </citation>
    <scope>NUCLEOTIDE SEQUENCE [LARGE SCALE GENOMIC DNA]</scope>
    <source>
        <strain evidence="11">NAW-5</strain>
    </source>
</reference>
<dbReference type="InterPro" id="IPR035906">
    <property type="entry name" value="MetI-like_sf"/>
</dbReference>
<evidence type="ECO:0000259" key="9">
    <source>
        <dbReference type="PROSITE" id="PS50928"/>
    </source>
</evidence>
<evidence type="ECO:0000313" key="11">
    <source>
        <dbReference type="Proteomes" id="UP000239549"/>
    </source>
</evidence>
<keyword evidence="5 8" id="KW-0812">Transmembrane</keyword>
<dbReference type="GO" id="GO:0055085">
    <property type="term" value="P:transmembrane transport"/>
    <property type="evidence" value="ECO:0007669"/>
    <property type="project" value="InterPro"/>
</dbReference>
<feature type="transmembrane region" description="Helical" evidence="8">
    <location>
        <begin position="128"/>
        <end position="148"/>
    </location>
</feature>
<evidence type="ECO:0000256" key="4">
    <source>
        <dbReference type="ARBA" id="ARBA00022519"/>
    </source>
</evidence>
<proteinExistence type="inferred from homology"/>
<name>A0A2L2X8H6_9FIRM</name>
<keyword evidence="7 8" id="KW-0472">Membrane</keyword>
<dbReference type="OrthoDB" id="9782004at2"/>
<evidence type="ECO:0000256" key="7">
    <source>
        <dbReference type="ARBA" id="ARBA00023136"/>
    </source>
</evidence>
<feature type="transmembrane region" description="Helical" evidence="8">
    <location>
        <begin position="232"/>
        <end position="253"/>
    </location>
</feature>
<dbReference type="EMBL" id="BFAV01000025">
    <property type="protein sequence ID" value="GBF32310.1"/>
    <property type="molecule type" value="Genomic_DNA"/>
</dbReference>
<dbReference type="Gene3D" id="1.10.3720.10">
    <property type="entry name" value="MetI-like"/>
    <property type="match status" value="1"/>
</dbReference>
<evidence type="ECO:0000256" key="3">
    <source>
        <dbReference type="ARBA" id="ARBA00022475"/>
    </source>
</evidence>
<evidence type="ECO:0000256" key="8">
    <source>
        <dbReference type="RuleBase" id="RU363032"/>
    </source>
</evidence>
<keyword evidence="11" id="KW-1185">Reference proteome</keyword>
<dbReference type="GO" id="GO:0005886">
    <property type="term" value="C:plasma membrane"/>
    <property type="evidence" value="ECO:0007669"/>
    <property type="project" value="UniProtKB-SubCell"/>
</dbReference>
<evidence type="ECO:0000256" key="5">
    <source>
        <dbReference type="ARBA" id="ARBA00022692"/>
    </source>
</evidence>
<comment type="caution">
    <text evidence="10">The sequence shown here is derived from an EMBL/GenBank/DDBJ whole genome shotgun (WGS) entry which is preliminary data.</text>
</comment>
<comment type="similarity">
    <text evidence="8">Belongs to the binding-protein-dependent transport system permease family.</text>
</comment>
<keyword evidence="2 8" id="KW-0813">Transport</keyword>
<organism evidence="10 11">
    <name type="scientific">Desulfocucumis palustris</name>
    <dbReference type="NCBI Taxonomy" id="1898651"/>
    <lineage>
        <taxon>Bacteria</taxon>
        <taxon>Bacillati</taxon>
        <taxon>Bacillota</taxon>
        <taxon>Clostridia</taxon>
        <taxon>Eubacteriales</taxon>
        <taxon>Desulfocucumaceae</taxon>
        <taxon>Desulfocucumis</taxon>
    </lineage>
</organism>
<accession>A0A2L2X8H6</accession>
<sequence length="274" mass="30209">MKPAKKIHYLITGLVLCYLFLPLAATFLYSVATEWHNSILPEGLTAGWYVSLFHDPRFLDALLRTVLVSAFTVALSILVMVPAIFVITFYFPYLERWLQGLATLPYSIPGVILAVGLIKVYSGGPVPLTGTFWILAGAYFVVILPYMYQGVKNSMRTVDAIKLMDAAELLGAGRGYAFRTVILPNILPGIMVSTLLSFSVLFGEFALANLLAGGQYETIQVYLMLKLDESGHLSSALVMSYFVAVLVLSWLTLRLGQRLKGKPGREIKGGFKQL</sequence>
<keyword evidence="4" id="KW-0997">Cell inner membrane</keyword>
<gene>
    <name evidence="10" type="ORF">DCCM_0504</name>
</gene>
<dbReference type="CDD" id="cd06261">
    <property type="entry name" value="TM_PBP2"/>
    <property type="match status" value="1"/>
</dbReference>
<dbReference type="PANTHER" id="PTHR43357">
    <property type="entry name" value="INNER MEMBRANE ABC TRANSPORTER PERMEASE PROTEIN YDCV"/>
    <property type="match status" value="1"/>
</dbReference>
<feature type="transmembrane region" description="Helical" evidence="8">
    <location>
        <begin position="66"/>
        <end position="91"/>
    </location>
</feature>
<evidence type="ECO:0000256" key="6">
    <source>
        <dbReference type="ARBA" id="ARBA00022989"/>
    </source>
</evidence>
<keyword evidence="3" id="KW-1003">Cell membrane</keyword>
<comment type="subcellular location">
    <subcellularLocation>
        <location evidence="1">Cell inner membrane</location>
        <topology evidence="1">Multi-pass membrane protein</topology>
    </subcellularLocation>
    <subcellularLocation>
        <location evidence="8">Cell membrane</location>
        <topology evidence="8">Multi-pass membrane protein</topology>
    </subcellularLocation>
</comment>
<dbReference type="Pfam" id="PF00528">
    <property type="entry name" value="BPD_transp_1"/>
    <property type="match status" value="1"/>
</dbReference>
<dbReference type="SUPFAM" id="SSF161098">
    <property type="entry name" value="MetI-like"/>
    <property type="match status" value="1"/>
</dbReference>
<dbReference type="Proteomes" id="UP000239549">
    <property type="component" value="Unassembled WGS sequence"/>
</dbReference>
<evidence type="ECO:0000256" key="1">
    <source>
        <dbReference type="ARBA" id="ARBA00004429"/>
    </source>
</evidence>
<feature type="transmembrane region" description="Helical" evidence="8">
    <location>
        <begin position="186"/>
        <end position="212"/>
    </location>
</feature>
<protein>
    <submittedName>
        <fullName evidence="10">Thiamin ABC transporter</fullName>
    </submittedName>
</protein>